<dbReference type="KEGG" id="enn:FRE64_13685"/>
<protein>
    <submittedName>
        <fullName evidence="1">Nuclear transport factor 2 family protein</fullName>
    </submittedName>
</protein>
<keyword evidence="2" id="KW-1185">Reference proteome</keyword>
<evidence type="ECO:0000313" key="1">
    <source>
        <dbReference type="EMBL" id="QDZ40900.1"/>
    </source>
</evidence>
<dbReference type="AlphaFoldDB" id="A0A5B8NS84"/>
<dbReference type="Proteomes" id="UP000318453">
    <property type="component" value="Chromosome"/>
</dbReference>
<dbReference type="OrthoDB" id="465629at2"/>
<dbReference type="Gene3D" id="3.10.450.50">
    <property type="match status" value="1"/>
</dbReference>
<dbReference type="RefSeq" id="WP_146296740.1">
    <property type="nucleotide sequence ID" value="NZ_CP042326.1"/>
</dbReference>
<proteinExistence type="predicted"/>
<reference evidence="1 2" key="1">
    <citation type="submission" date="2019-08" db="EMBL/GenBank/DDBJ databases">
        <title>Carotenoids and Carotenoid Binding Proteins in the Halophilic Cyanobacterium Euhalothece sp. ZM00.</title>
        <authorList>
            <person name="Cho S.M."/>
            <person name="Song J.Y."/>
            <person name="Park Y.-I."/>
        </authorList>
    </citation>
    <scope>NUCLEOTIDE SEQUENCE [LARGE SCALE GENOMIC DNA]</scope>
    <source>
        <strain evidence="1 2">Z-M001</strain>
    </source>
</reference>
<dbReference type="EMBL" id="CP042326">
    <property type="protein sequence ID" value="QDZ40900.1"/>
    <property type="molecule type" value="Genomic_DNA"/>
</dbReference>
<name>A0A5B8NS84_9CHRO</name>
<organism evidence="1 2">
    <name type="scientific">Euhalothece natronophila Z-M001</name>
    <dbReference type="NCBI Taxonomy" id="522448"/>
    <lineage>
        <taxon>Bacteria</taxon>
        <taxon>Bacillati</taxon>
        <taxon>Cyanobacteriota</taxon>
        <taxon>Cyanophyceae</taxon>
        <taxon>Oscillatoriophycideae</taxon>
        <taxon>Chroococcales</taxon>
        <taxon>Halothecacae</taxon>
        <taxon>Halothece cluster</taxon>
        <taxon>Euhalothece</taxon>
    </lineage>
</organism>
<evidence type="ECO:0000313" key="2">
    <source>
        <dbReference type="Proteomes" id="UP000318453"/>
    </source>
</evidence>
<sequence>MSTASLTQPVSIDGLNLPLIEHYFQRMNAQNFQGVAELFVSNGELHPPFEEPVIGDRAIAHYLETEAMGMKLFPNRGNEKLLEDGKTEVYVKGYVKTSLFKVNVAWQFLIDGEQDKLLAVAVKLLASWEELAQIQR</sequence>
<gene>
    <name evidence="1" type="ORF">FRE64_13685</name>
</gene>
<accession>A0A5B8NS84</accession>
<dbReference type="SUPFAM" id="SSF54427">
    <property type="entry name" value="NTF2-like"/>
    <property type="match status" value="1"/>
</dbReference>
<dbReference type="InterPro" id="IPR032710">
    <property type="entry name" value="NTF2-like_dom_sf"/>
</dbReference>